<keyword evidence="4" id="KW-0472">Membrane</keyword>
<dbReference type="SUPFAM" id="SSF56487">
    <property type="entry name" value="SRCR-like"/>
    <property type="match status" value="3"/>
</dbReference>
<keyword evidence="1 2" id="KW-1015">Disulfide bond</keyword>
<dbReference type="Gene3D" id="3.10.250.10">
    <property type="entry name" value="SRCR-like domain"/>
    <property type="match status" value="2"/>
</dbReference>
<dbReference type="GO" id="GO:0004252">
    <property type="term" value="F:serine-type endopeptidase activity"/>
    <property type="evidence" value="ECO:0007669"/>
    <property type="project" value="TreeGrafter"/>
</dbReference>
<dbReference type="GO" id="GO:0031638">
    <property type="term" value="P:zymogen activation"/>
    <property type="evidence" value="ECO:0007669"/>
    <property type="project" value="TreeGrafter"/>
</dbReference>
<dbReference type="OMA" id="SANIQCV"/>
<evidence type="ECO:0000313" key="7">
    <source>
        <dbReference type="Proteomes" id="UP000265020"/>
    </source>
</evidence>
<dbReference type="GeneTree" id="ENSGT00990000206442"/>
<evidence type="ECO:0000256" key="4">
    <source>
        <dbReference type="SAM" id="Phobius"/>
    </source>
</evidence>
<keyword evidence="4" id="KW-0812">Transmembrane</keyword>
<feature type="compositionally biased region" description="Basic and acidic residues" evidence="3">
    <location>
        <begin position="529"/>
        <end position="540"/>
    </location>
</feature>
<organism evidence="6 7">
    <name type="scientific">Cyprinodon variegatus</name>
    <name type="common">Sheepshead minnow</name>
    <dbReference type="NCBI Taxonomy" id="28743"/>
    <lineage>
        <taxon>Eukaryota</taxon>
        <taxon>Metazoa</taxon>
        <taxon>Chordata</taxon>
        <taxon>Craniata</taxon>
        <taxon>Vertebrata</taxon>
        <taxon>Euteleostomi</taxon>
        <taxon>Actinopterygii</taxon>
        <taxon>Neopterygii</taxon>
        <taxon>Teleostei</taxon>
        <taxon>Neoteleostei</taxon>
        <taxon>Acanthomorphata</taxon>
        <taxon>Ovalentaria</taxon>
        <taxon>Atherinomorphae</taxon>
        <taxon>Cyprinodontiformes</taxon>
        <taxon>Cyprinodontidae</taxon>
        <taxon>Cyprinodon</taxon>
    </lineage>
</organism>
<name>A0A3Q2CUP9_CYPVA</name>
<feature type="domain" description="SRCR" evidence="5">
    <location>
        <begin position="302"/>
        <end position="368"/>
    </location>
</feature>
<feature type="disulfide bond" evidence="2">
    <location>
        <begin position="341"/>
        <end position="351"/>
    </location>
</feature>
<evidence type="ECO:0000256" key="3">
    <source>
        <dbReference type="SAM" id="MobiDB-lite"/>
    </source>
</evidence>
<reference evidence="6" key="2">
    <citation type="submission" date="2025-09" db="UniProtKB">
        <authorList>
            <consortium name="Ensembl"/>
        </authorList>
    </citation>
    <scope>IDENTIFICATION</scope>
</reference>
<comment type="caution">
    <text evidence="2">Lacks conserved residue(s) required for the propagation of feature annotation.</text>
</comment>
<dbReference type="SMART" id="SM00202">
    <property type="entry name" value="SR"/>
    <property type="match status" value="1"/>
</dbReference>
<protein>
    <recommendedName>
        <fullName evidence="5">SRCR domain-containing protein</fullName>
    </recommendedName>
</protein>
<keyword evidence="7" id="KW-1185">Reference proteome</keyword>
<dbReference type="InterPro" id="IPR036772">
    <property type="entry name" value="SRCR-like_dom_sf"/>
</dbReference>
<evidence type="ECO:0000256" key="2">
    <source>
        <dbReference type="PROSITE-ProRule" id="PRU00196"/>
    </source>
</evidence>
<feature type="domain" description="SRCR" evidence="5">
    <location>
        <begin position="365"/>
        <end position="458"/>
    </location>
</feature>
<dbReference type="PANTHER" id="PTHR48071">
    <property type="entry name" value="SRCR DOMAIN-CONTAINING PROTEIN"/>
    <property type="match status" value="1"/>
</dbReference>
<feature type="domain" description="SRCR" evidence="5">
    <location>
        <begin position="177"/>
        <end position="292"/>
    </location>
</feature>
<accession>A0A3Q2CUP9</accession>
<sequence>MSEKLCKELSCGSSMPSIDESQTEEQIAFKSLHDLNNVGTDRKLNQYSLVYANDSPRRKRAYVVCKKSIKPRFKPSRDHCSGNVEVLYEGLWLPVHKDALKDKNTQKTICEELKCGAGWVQTTPHLGPSKETHLIKELQCDKSRRSLALCKKIAAEKADKNIIKASDLGGLICSNWSKMALEVEDSCKGKVVVYSGQTDQDEEAKRSFVSFEGWTQKEGEMLCKDLHCGPYINIKPIKDAEINSLWNKKFSCSGREKSIWECKTEPNNNTKTEKVILECKGEPKVALSNGCSGELTIDDKRVCMSQWTEEDSHRVCQELNCGNRIYNETLKSKEKSFHVHCDEHHYRIGQCQRVEAPCDAGTVFLTCAGGVRFWASDGCGGVLSVNYKGEPENLCQDGISETIKEELCKELVCNNKTQPIKNKKVETSLVCPNNRLKNLRYCINDTCSSGKSANIQCVGYTTPPPSSPPTAPPDPIPIVVGVLLCLILVVLIVIFVRYRINRRKMKAMMPPDMEEADWDSGEYEDVDKSDEVDSFRRGRK</sequence>
<dbReference type="PANTHER" id="PTHR48071:SF27">
    <property type="entry name" value="SCAVENGER RECEPTOR CYSTEINE-RICH TYPE 1 PROTEIN M130-LIKE"/>
    <property type="match status" value="1"/>
</dbReference>
<dbReference type="Proteomes" id="UP000265020">
    <property type="component" value="Unassembled WGS sequence"/>
</dbReference>
<dbReference type="Pfam" id="PF00530">
    <property type="entry name" value="SRCR"/>
    <property type="match status" value="2"/>
</dbReference>
<dbReference type="InterPro" id="IPR001190">
    <property type="entry name" value="SRCR"/>
</dbReference>
<proteinExistence type="predicted"/>
<dbReference type="PROSITE" id="PS50287">
    <property type="entry name" value="SRCR_2"/>
    <property type="match status" value="4"/>
</dbReference>
<evidence type="ECO:0000259" key="5">
    <source>
        <dbReference type="PROSITE" id="PS50287"/>
    </source>
</evidence>
<reference evidence="6" key="1">
    <citation type="submission" date="2025-08" db="UniProtKB">
        <authorList>
            <consortium name="Ensembl"/>
        </authorList>
    </citation>
    <scope>IDENTIFICATION</scope>
</reference>
<feature type="disulfide bond" evidence="2">
    <location>
        <begin position="252"/>
        <end position="262"/>
    </location>
</feature>
<feature type="domain" description="SRCR" evidence="5">
    <location>
        <begin position="71"/>
        <end position="174"/>
    </location>
</feature>
<feature type="region of interest" description="Disordered" evidence="3">
    <location>
        <begin position="512"/>
        <end position="540"/>
    </location>
</feature>
<dbReference type="AlphaFoldDB" id="A0A3Q2CUP9"/>
<keyword evidence="4" id="KW-1133">Transmembrane helix</keyword>
<evidence type="ECO:0000313" key="6">
    <source>
        <dbReference type="Ensembl" id="ENSCVAP00000009419.1"/>
    </source>
</evidence>
<feature type="disulfide bond" evidence="2">
    <location>
        <begin position="140"/>
        <end position="150"/>
    </location>
</feature>
<feature type="transmembrane region" description="Helical" evidence="4">
    <location>
        <begin position="476"/>
        <end position="498"/>
    </location>
</feature>
<dbReference type="Ensembl" id="ENSCVAT00000029158.1">
    <property type="protein sequence ID" value="ENSCVAP00000009419.1"/>
    <property type="gene ID" value="ENSCVAG00000011365.1"/>
</dbReference>
<dbReference type="GO" id="GO:0005886">
    <property type="term" value="C:plasma membrane"/>
    <property type="evidence" value="ECO:0007669"/>
    <property type="project" value="TreeGrafter"/>
</dbReference>
<evidence type="ECO:0000256" key="1">
    <source>
        <dbReference type="ARBA" id="ARBA00023157"/>
    </source>
</evidence>
<feature type="compositionally biased region" description="Acidic residues" evidence="3">
    <location>
        <begin position="512"/>
        <end position="528"/>
    </location>
</feature>